<sequence>MSTSMSSYESAFVGRVAAMESLHAGRSIPENPILAAQRIIATAEILAQVDRPLSGSPLRYEAIISAPRLKRNYGSVDLNEIASTSSSAGMSNIVTSTDTSFPMQLDEDEGELIEQDISPPSSAPGSPVLEFSTRKCETMSIHQEPLGVMFGSDLAPEFIPVDEVSDHPDYLDTLEDCDSLGHFAEVDMSPADSELHCAKSTTIDSLLISPKPLFEMASPRITQGSWGLTIPAFGSAFDAQVVSPVIGPGSFETLPWIPAIASLALVANVVMGPVY</sequence>
<gene>
    <name evidence="1" type="ORF">RSOLAG1IB_06375</name>
</gene>
<keyword evidence="2" id="KW-1185">Reference proteome</keyword>
<proteinExistence type="predicted"/>
<protein>
    <submittedName>
        <fullName evidence="1">Uncharacterized protein</fullName>
    </submittedName>
</protein>
<evidence type="ECO:0000313" key="1">
    <source>
        <dbReference type="EMBL" id="CEL53520.1"/>
    </source>
</evidence>
<organism evidence="1 2">
    <name type="scientific">Thanatephorus cucumeris (strain AG1-IB / isolate 7/3/14)</name>
    <name type="common">Lettuce bottom rot fungus</name>
    <name type="synonym">Rhizoctonia solani</name>
    <dbReference type="NCBI Taxonomy" id="1108050"/>
    <lineage>
        <taxon>Eukaryota</taxon>
        <taxon>Fungi</taxon>
        <taxon>Dikarya</taxon>
        <taxon>Basidiomycota</taxon>
        <taxon>Agaricomycotina</taxon>
        <taxon>Agaricomycetes</taxon>
        <taxon>Cantharellales</taxon>
        <taxon>Ceratobasidiaceae</taxon>
        <taxon>Rhizoctonia</taxon>
        <taxon>Rhizoctonia solani AG-1</taxon>
    </lineage>
</organism>
<accession>A0A0B7F7J6</accession>
<evidence type="ECO:0000313" key="2">
    <source>
        <dbReference type="Proteomes" id="UP000059188"/>
    </source>
</evidence>
<dbReference type="Proteomes" id="UP000059188">
    <property type="component" value="Unassembled WGS sequence"/>
</dbReference>
<reference evidence="1 2" key="1">
    <citation type="submission" date="2014-11" db="EMBL/GenBank/DDBJ databases">
        <authorList>
            <person name="Wibberg Daniel"/>
        </authorList>
    </citation>
    <scope>NUCLEOTIDE SEQUENCE [LARGE SCALE GENOMIC DNA]</scope>
    <source>
        <strain evidence="1">Rhizoctonia solani AG1-IB 7/3/14</strain>
    </source>
</reference>
<dbReference type="EMBL" id="LN679112">
    <property type="protein sequence ID" value="CEL53520.1"/>
    <property type="molecule type" value="Genomic_DNA"/>
</dbReference>
<name>A0A0B7F7J6_THACB</name>
<dbReference type="AlphaFoldDB" id="A0A0B7F7J6"/>
<dbReference type="OrthoDB" id="3161081at2759"/>